<dbReference type="Proteomes" id="UP000823561">
    <property type="component" value="Chromosome 7"/>
</dbReference>
<protein>
    <recommendedName>
        <fullName evidence="3">Sterile alpha motif domain-containing 3-like</fullName>
    </recommendedName>
</protein>
<organism evidence="1 2">
    <name type="scientific">Alosa alosa</name>
    <name type="common">allis shad</name>
    <dbReference type="NCBI Taxonomy" id="278164"/>
    <lineage>
        <taxon>Eukaryota</taxon>
        <taxon>Metazoa</taxon>
        <taxon>Chordata</taxon>
        <taxon>Craniata</taxon>
        <taxon>Vertebrata</taxon>
        <taxon>Euteleostomi</taxon>
        <taxon>Actinopterygii</taxon>
        <taxon>Neopterygii</taxon>
        <taxon>Teleostei</taxon>
        <taxon>Clupei</taxon>
        <taxon>Clupeiformes</taxon>
        <taxon>Clupeoidei</taxon>
        <taxon>Clupeidae</taxon>
        <taxon>Alosa</taxon>
    </lineage>
</organism>
<gene>
    <name evidence="1" type="ORF">AALO_G00097660</name>
</gene>
<dbReference type="EMBL" id="JADWDJ010000007">
    <property type="protein sequence ID" value="KAG5278321.1"/>
    <property type="molecule type" value="Genomic_DNA"/>
</dbReference>
<comment type="caution">
    <text evidence="1">The sequence shown here is derived from an EMBL/GenBank/DDBJ whole genome shotgun (WGS) entry which is preliminary data.</text>
</comment>
<evidence type="ECO:0000313" key="2">
    <source>
        <dbReference type="Proteomes" id="UP000823561"/>
    </source>
</evidence>
<proteinExistence type="predicted"/>
<evidence type="ECO:0000313" key="1">
    <source>
        <dbReference type="EMBL" id="KAG5278321.1"/>
    </source>
</evidence>
<evidence type="ECO:0008006" key="3">
    <source>
        <dbReference type="Google" id="ProtNLM"/>
    </source>
</evidence>
<sequence length="224" mass="25894">MESTFSLRRKEVIGDEPPVKEMKSRWSALFSERQIVTEFRRIVSMDLKKTFFDQLDEYVPRFLRLYRARDNPVKELQVLLQSLDEDISNQQRRAVVLLALPYFLKEEPSNFYKTCDPTDEEGEMLKGMEIGILVITEENPGNLLPKEIIDVALVLEEEIVLHDLKDVPSAFALLIGLLYALNIDYPKDLKYTFEVIQKVIMNIGGDACSSRVHGLRNRLLCKTP</sequence>
<reference evidence="1" key="1">
    <citation type="submission" date="2020-10" db="EMBL/GenBank/DDBJ databases">
        <title>Chromosome-scale genome assembly of the Allis shad, Alosa alosa.</title>
        <authorList>
            <person name="Margot Z."/>
            <person name="Christophe K."/>
            <person name="Cabau C."/>
            <person name="Louis A."/>
            <person name="Berthelot C."/>
            <person name="Parey E."/>
            <person name="Roest Crollius H."/>
            <person name="Montfort J."/>
            <person name="Robinson-Rechavi M."/>
            <person name="Bucao C."/>
            <person name="Bouchez O."/>
            <person name="Gislard M."/>
            <person name="Lluch J."/>
            <person name="Milhes M."/>
            <person name="Lampietro C."/>
            <person name="Lopez Roques C."/>
            <person name="Donnadieu C."/>
            <person name="Braasch I."/>
            <person name="Desvignes T."/>
            <person name="Postlethwait J."/>
            <person name="Bobe J."/>
            <person name="Guiguen Y."/>
        </authorList>
    </citation>
    <scope>NUCLEOTIDE SEQUENCE</scope>
    <source>
        <strain evidence="1">M-15738</strain>
        <tissue evidence="1">Blood</tissue>
    </source>
</reference>
<dbReference type="PANTHER" id="PTHR31025">
    <property type="entry name" value="SI:CH211-196P9.1-RELATED"/>
    <property type="match status" value="1"/>
</dbReference>
<dbReference type="PANTHER" id="PTHR31025:SF19">
    <property type="entry name" value="SI:CH73-42K18.1-RELATED"/>
    <property type="match status" value="1"/>
</dbReference>
<accession>A0AAV6GZ72</accession>
<dbReference type="AlphaFoldDB" id="A0AAV6GZ72"/>
<keyword evidence="2" id="KW-1185">Reference proteome</keyword>
<name>A0AAV6GZ72_9TELE</name>